<dbReference type="Proteomes" id="UP001433071">
    <property type="component" value="Unassembled WGS sequence"/>
</dbReference>
<dbReference type="InterPro" id="IPR029044">
    <property type="entry name" value="Nucleotide-diphossugar_trans"/>
</dbReference>
<sequence length="262" mass="29377">MNDVFGYIAYGENELYHRGALLSALKLLHHCPTARIVVATDRTELFRAYPVETMLITAEQKEQWSFGGSYHFGIKAGAMRELLQRANRLLFMDTDMYPVGDPSKGFRSISATHSFMRLCEGPHRIYQSALPGKNISIGGQILSGQEPMWNSGIVGIHRDNLSAMVDAFAAIKAVYEVTDTWAPEQFCLGVALSQNGRTISPHGLPIRHYNTRGKKQFAEPRVHAFFNACGKVPVGQQVAKAGRYRLWRTPADLLRQKLRRSP</sequence>
<dbReference type="RefSeq" id="WP_352560368.1">
    <property type="nucleotide sequence ID" value="NZ_JAMYQB010000021.1"/>
</dbReference>
<dbReference type="SUPFAM" id="SSF53448">
    <property type="entry name" value="Nucleotide-diphospho-sugar transferases"/>
    <property type="match status" value="1"/>
</dbReference>
<accession>A0ABV1Z4N6</accession>
<dbReference type="EMBL" id="JAMYQB010000021">
    <property type="protein sequence ID" value="MER9406905.1"/>
    <property type="molecule type" value="Genomic_DNA"/>
</dbReference>
<protein>
    <recommendedName>
        <fullName evidence="3">Nucleotide-diphospho-sugar transferase domain-containing protein</fullName>
    </recommendedName>
</protein>
<reference evidence="1 2" key="1">
    <citation type="journal article" date="2024" name="Proc. Natl. Acad. Sci. U.S.A.">
        <title>The evolutionary genomics of adaptation to stress in wild rhizobium bacteria.</title>
        <authorList>
            <person name="Kehlet-Delgado H."/>
            <person name="Montoya A.P."/>
            <person name="Jensen K.T."/>
            <person name="Wendlandt C.E."/>
            <person name="Dexheimer C."/>
            <person name="Roberts M."/>
            <person name="Torres Martinez L."/>
            <person name="Friesen M.L."/>
            <person name="Griffitts J.S."/>
            <person name="Porter S.S."/>
        </authorList>
    </citation>
    <scope>NUCLEOTIDE SEQUENCE [LARGE SCALE GENOMIC DNA]</scope>
    <source>
        <strain evidence="1 2">M0641</strain>
    </source>
</reference>
<evidence type="ECO:0000313" key="1">
    <source>
        <dbReference type="EMBL" id="MER9406905.1"/>
    </source>
</evidence>
<evidence type="ECO:0008006" key="3">
    <source>
        <dbReference type="Google" id="ProtNLM"/>
    </source>
</evidence>
<evidence type="ECO:0000313" key="2">
    <source>
        <dbReference type="Proteomes" id="UP001433071"/>
    </source>
</evidence>
<organism evidence="1 2">
    <name type="scientific">Mesorhizobium caraganae</name>
    <dbReference type="NCBI Taxonomy" id="483206"/>
    <lineage>
        <taxon>Bacteria</taxon>
        <taxon>Pseudomonadati</taxon>
        <taxon>Pseudomonadota</taxon>
        <taxon>Alphaproteobacteria</taxon>
        <taxon>Hyphomicrobiales</taxon>
        <taxon>Phyllobacteriaceae</taxon>
        <taxon>Mesorhizobium</taxon>
    </lineage>
</organism>
<name>A0ABV1Z4N6_9HYPH</name>
<comment type="caution">
    <text evidence="1">The sequence shown here is derived from an EMBL/GenBank/DDBJ whole genome shotgun (WGS) entry which is preliminary data.</text>
</comment>
<proteinExistence type="predicted"/>
<gene>
    <name evidence="1" type="ORF">NKI36_22995</name>
</gene>
<keyword evidence="2" id="KW-1185">Reference proteome</keyword>